<proteinExistence type="predicted"/>
<protein>
    <submittedName>
        <fullName evidence="1">DUF6882 domain-containing protein</fullName>
    </submittedName>
</protein>
<dbReference type="EMBL" id="JBHSQN010000004">
    <property type="protein sequence ID" value="MFC6011311.1"/>
    <property type="molecule type" value="Genomic_DNA"/>
</dbReference>
<comment type="caution">
    <text evidence="1">The sequence shown here is derived from an EMBL/GenBank/DDBJ whole genome shotgun (WGS) entry which is preliminary data.</text>
</comment>
<keyword evidence="2" id="KW-1185">Reference proteome</keyword>
<dbReference type="RefSeq" id="WP_378602729.1">
    <property type="nucleotide sequence ID" value="NZ_JBHSQN010000004.1"/>
</dbReference>
<evidence type="ECO:0000313" key="1">
    <source>
        <dbReference type="EMBL" id="MFC6011311.1"/>
    </source>
</evidence>
<evidence type="ECO:0000313" key="2">
    <source>
        <dbReference type="Proteomes" id="UP001596223"/>
    </source>
</evidence>
<sequence>MSDVTLANLLDDAALYSFEHQLHLADVAGDRGWNVNLALGRFTLTGAQPIECERMHLLGSAAPGPASWLWGWGNPAGYPELVTGLSQRVREFGIRYGISELADADVPFAALPGAPDRVEDVVSLFMDAAKAISGVWTGYNGPVGGGTRAAFLIEHPSFALPAPFAPRVARVIQQGLTEFAITDRRRALHAYANHRGLDIAWSPDHTTATVTGPGIAGDITFDEMARTTGMNLRMGGE</sequence>
<gene>
    <name evidence="1" type="ORF">ACFP3H_09640</name>
</gene>
<dbReference type="Proteomes" id="UP001596223">
    <property type="component" value="Unassembled WGS sequence"/>
</dbReference>
<dbReference type="Pfam" id="PF21813">
    <property type="entry name" value="DUF6882"/>
    <property type="match status" value="1"/>
</dbReference>
<name>A0ABW1JQX5_9NOCA</name>
<accession>A0ABW1JQX5</accession>
<organism evidence="1 2">
    <name type="scientific">Nocardia lasii</name>
    <dbReference type="NCBI Taxonomy" id="1616107"/>
    <lineage>
        <taxon>Bacteria</taxon>
        <taxon>Bacillati</taxon>
        <taxon>Actinomycetota</taxon>
        <taxon>Actinomycetes</taxon>
        <taxon>Mycobacteriales</taxon>
        <taxon>Nocardiaceae</taxon>
        <taxon>Nocardia</taxon>
    </lineage>
</organism>
<dbReference type="InterPro" id="IPR049249">
    <property type="entry name" value="DUF6882"/>
</dbReference>
<reference evidence="2" key="1">
    <citation type="journal article" date="2019" name="Int. J. Syst. Evol. Microbiol.">
        <title>The Global Catalogue of Microorganisms (GCM) 10K type strain sequencing project: providing services to taxonomists for standard genome sequencing and annotation.</title>
        <authorList>
            <consortium name="The Broad Institute Genomics Platform"/>
            <consortium name="The Broad Institute Genome Sequencing Center for Infectious Disease"/>
            <person name="Wu L."/>
            <person name="Ma J."/>
        </authorList>
    </citation>
    <scope>NUCLEOTIDE SEQUENCE [LARGE SCALE GENOMIC DNA]</scope>
    <source>
        <strain evidence="2">CCUG 36956</strain>
    </source>
</reference>